<keyword evidence="8" id="KW-1185">Reference proteome</keyword>
<dbReference type="EMBL" id="JAQMWT010000377">
    <property type="protein sequence ID" value="KAJ8602544.1"/>
    <property type="molecule type" value="Genomic_DNA"/>
</dbReference>
<feature type="transmembrane region" description="Helical" evidence="6">
    <location>
        <begin position="367"/>
        <end position="386"/>
    </location>
</feature>
<dbReference type="GO" id="GO:0022857">
    <property type="term" value="F:transmembrane transporter activity"/>
    <property type="evidence" value="ECO:0007669"/>
    <property type="project" value="InterPro"/>
</dbReference>
<dbReference type="Proteomes" id="UP001230188">
    <property type="component" value="Unassembled WGS sequence"/>
</dbReference>
<feature type="transmembrane region" description="Helical" evidence="6">
    <location>
        <begin position="342"/>
        <end position="361"/>
    </location>
</feature>
<evidence type="ECO:0000256" key="6">
    <source>
        <dbReference type="SAM" id="Phobius"/>
    </source>
</evidence>
<protein>
    <submittedName>
        <fullName evidence="7">Uncharacterized protein</fullName>
    </submittedName>
</protein>
<dbReference type="Pfam" id="PF00083">
    <property type="entry name" value="Sugar_tr"/>
    <property type="match status" value="1"/>
</dbReference>
<keyword evidence="3 6" id="KW-1133">Transmembrane helix</keyword>
<feature type="transmembrane region" description="Helical" evidence="6">
    <location>
        <begin position="247"/>
        <end position="266"/>
    </location>
</feature>
<dbReference type="InterPro" id="IPR036259">
    <property type="entry name" value="MFS_trans_sf"/>
</dbReference>
<feature type="transmembrane region" description="Helical" evidence="6">
    <location>
        <begin position="162"/>
        <end position="181"/>
    </location>
</feature>
<feature type="transmembrane region" description="Helical" evidence="6">
    <location>
        <begin position="461"/>
        <end position="481"/>
    </location>
</feature>
<name>A0AAD7UCP3_9STRA</name>
<dbReference type="AlphaFoldDB" id="A0AAD7UCP3"/>
<feature type="transmembrane region" description="Helical" evidence="6">
    <location>
        <begin position="306"/>
        <end position="330"/>
    </location>
</feature>
<dbReference type="InterPro" id="IPR005828">
    <property type="entry name" value="MFS_sugar_transport-like"/>
</dbReference>
<dbReference type="SUPFAM" id="SSF103473">
    <property type="entry name" value="MFS general substrate transporter"/>
    <property type="match status" value="1"/>
</dbReference>
<sequence>MQVGEGGVRRRQVENEPPEFEKRAEKPITEEEALARLSSFIATAANGGPFAPRDDVLARLHMIHKAMSREAPSQPKKQRREKEVLLRRQTTETSTGCLKYIRGWVNQQCKSAVFIGCILGQCCMGYVGDLVGREPALRMTLALSAFGAAMSAALPWGDATTVYIIIIACRFVIGFGLGGVYPLSATSAAEADDDDANCGEASSEGWRKAEAAARAADAFFWQTPGQMAPYLVAIVLRAVMQSEDESLQWRLLLGIGALPATTVVLLNRPKTKAPHVSKTLKTNKALSATLRDPATWRKMAGTGGGWLLYDIAFYGMTLMGPAVVATCFKGQESIMDEAWQQLVALSFGMPAVLSTTALIRRGVDPKFLQYAGFYLMVAAYLAFVALRIANAGGWLLFAVYCSINFCLNFGPNVTTFVLPSATYPRETRSTLNGASSALGKLGAVIGTEALPVLNNAVSLNAVLFACAGVALVGALITHLCVDDVLQIDHKPEAVPCHDRNDGDNNTTRSVLASREDEGTEYVHLT</sequence>
<evidence type="ECO:0000313" key="8">
    <source>
        <dbReference type="Proteomes" id="UP001230188"/>
    </source>
</evidence>
<evidence type="ECO:0000256" key="3">
    <source>
        <dbReference type="ARBA" id="ARBA00022989"/>
    </source>
</evidence>
<comment type="caution">
    <text evidence="7">The sequence shown here is derived from an EMBL/GenBank/DDBJ whole genome shotgun (WGS) entry which is preliminary data.</text>
</comment>
<reference evidence="7" key="1">
    <citation type="submission" date="2023-01" db="EMBL/GenBank/DDBJ databases">
        <title>Metagenome sequencing of chrysophaentin producing Chrysophaeum taylorii.</title>
        <authorList>
            <person name="Davison J."/>
            <person name="Bewley C."/>
        </authorList>
    </citation>
    <scope>NUCLEOTIDE SEQUENCE</scope>
    <source>
        <strain evidence="7">NIES-1699</strain>
    </source>
</reference>
<feature type="compositionally biased region" description="Basic and acidic residues" evidence="5">
    <location>
        <begin position="7"/>
        <end position="28"/>
    </location>
</feature>
<feature type="transmembrane region" description="Helical" evidence="6">
    <location>
        <begin position="393"/>
        <end position="410"/>
    </location>
</feature>
<evidence type="ECO:0000256" key="2">
    <source>
        <dbReference type="ARBA" id="ARBA00022692"/>
    </source>
</evidence>
<organism evidence="7 8">
    <name type="scientific">Chrysophaeum taylorii</name>
    <dbReference type="NCBI Taxonomy" id="2483200"/>
    <lineage>
        <taxon>Eukaryota</taxon>
        <taxon>Sar</taxon>
        <taxon>Stramenopiles</taxon>
        <taxon>Ochrophyta</taxon>
        <taxon>Pelagophyceae</taxon>
        <taxon>Pelagomonadales</taxon>
        <taxon>Pelagomonadaceae</taxon>
        <taxon>Chrysophaeum</taxon>
    </lineage>
</organism>
<evidence type="ECO:0000256" key="1">
    <source>
        <dbReference type="ARBA" id="ARBA00004141"/>
    </source>
</evidence>
<gene>
    <name evidence="7" type="ORF">CTAYLR_008354</name>
</gene>
<keyword evidence="2 6" id="KW-0812">Transmembrane</keyword>
<comment type="subcellular location">
    <subcellularLocation>
        <location evidence="1">Membrane</location>
        <topology evidence="1">Multi-pass membrane protein</topology>
    </subcellularLocation>
</comment>
<dbReference type="Gene3D" id="1.20.1250.20">
    <property type="entry name" value="MFS general substrate transporter like domains"/>
    <property type="match status" value="1"/>
</dbReference>
<dbReference type="PANTHER" id="PTHR24064">
    <property type="entry name" value="SOLUTE CARRIER FAMILY 22 MEMBER"/>
    <property type="match status" value="1"/>
</dbReference>
<evidence type="ECO:0000256" key="5">
    <source>
        <dbReference type="SAM" id="MobiDB-lite"/>
    </source>
</evidence>
<feature type="region of interest" description="Disordered" evidence="5">
    <location>
        <begin position="1"/>
        <end position="28"/>
    </location>
</feature>
<evidence type="ECO:0000313" key="7">
    <source>
        <dbReference type="EMBL" id="KAJ8602544.1"/>
    </source>
</evidence>
<dbReference type="GO" id="GO:0016020">
    <property type="term" value="C:membrane"/>
    <property type="evidence" value="ECO:0007669"/>
    <property type="project" value="UniProtKB-SubCell"/>
</dbReference>
<proteinExistence type="predicted"/>
<accession>A0AAD7UCP3</accession>
<evidence type="ECO:0000256" key="4">
    <source>
        <dbReference type="ARBA" id="ARBA00023136"/>
    </source>
</evidence>
<keyword evidence="4 6" id="KW-0472">Membrane</keyword>